<reference evidence="2" key="2">
    <citation type="submission" date="2020-09" db="EMBL/GenBank/DDBJ databases">
        <authorList>
            <person name="Sun Q."/>
            <person name="Zhou Y."/>
        </authorList>
    </citation>
    <scope>NUCLEOTIDE SEQUENCE</scope>
    <source>
        <strain evidence="2">CGMCC 1.15085</strain>
    </source>
</reference>
<gene>
    <name evidence="2" type="ORF">GCM10011492_11370</name>
</gene>
<name>A0A916WRC2_9MICO</name>
<proteinExistence type="predicted"/>
<feature type="region of interest" description="Disordered" evidence="1">
    <location>
        <begin position="36"/>
        <end position="78"/>
    </location>
</feature>
<organism evidence="2 3">
    <name type="scientific">Flexivirga endophytica</name>
    <dbReference type="NCBI Taxonomy" id="1849103"/>
    <lineage>
        <taxon>Bacteria</taxon>
        <taxon>Bacillati</taxon>
        <taxon>Actinomycetota</taxon>
        <taxon>Actinomycetes</taxon>
        <taxon>Micrococcales</taxon>
        <taxon>Dermacoccaceae</taxon>
        <taxon>Flexivirga</taxon>
    </lineage>
</organism>
<evidence type="ECO:0000313" key="2">
    <source>
        <dbReference type="EMBL" id="GGB23238.1"/>
    </source>
</evidence>
<comment type="caution">
    <text evidence="2">The sequence shown here is derived from an EMBL/GenBank/DDBJ whole genome shotgun (WGS) entry which is preliminary data.</text>
</comment>
<keyword evidence="3" id="KW-1185">Reference proteome</keyword>
<sequence length="78" mass="8162">MCVRPEYRARKETAANWAVDIVVGWNGNTIVVVDMRSPRGDQGTQPVAAGRQGGAGHSDTTDATSLRPATAPTNLAAV</sequence>
<evidence type="ECO:0000313" key="3">
    <source>
        <dbReference type="Proteomes" id="UP000636793"/>
    </source>
</evidence>
<evidence type="ECO:0000256" key="1">
    <source>
        <dbReference type="SAM" id="MobiDB-lite"/>
    </source>
</evidence>
<reference evidence="2" key="1">
    <citation type="journal article" date="2014" name="Int. J. Syst. Evol. Microbiol.">
        <title>Complete genome sequence of Corynebacterium casei LMG S-19264T (=DSM 44701T), isolated from a smear-ripened cheese.</title>
        <authorList>
            <consortium name="US DOE Joint Genome Institute (JGI-PGF)"/>
            <person name="Walter F."/>
            <person name="Albersmeier A."/>
            <person name="Kalinowski J."/>
            <person name="Ruckert C."/>
        </authorList>
    </citation>
    <scope>NUCLEOTIDE SEQUENCE</scope>
    <source>
        <strain evidence="2">CGMCC 1.15085</strain>
    </source>
</reference>
<dbReference type="EMBL" id="BMHI01000002">
    <property type="protein sequence ID" value="GGB23238.1"/>
    <property type="molecule type" value="Genomic_DNA"/>
</dbReference>
<dbReference type="Proteomes" id="UP000636793">
    <property type="component" value="Unassembled WGS sequence"/>
</dbReference>
<accession>A0A916WRC2</accession>
<dbReference type="AlphaFoldDB" id="A0A916WRC2"/>
<protein>
    <submittedName>
        <fullName evidence="2">Uncharacterized protein</fullName>
    </submittedName>
</protein>